<dbReference type="EMBL" id="JAULSV010000002">
    <property type="protein sequence ID" value="KAK0652476.1"/>
    <property type="molecule type" value="Genomic_DNA"/>
</dbReference>
<dbReference type="Proteomes" id="UP001174936">
    <property type="component" value="Unassembled WGS sequence"/>
</dbReference>
<dbReference type="AlphaFoldDB" id="A0AA40CUZ8"/>
<protein>
    <recommendedName>
        <fullName evidence="3">Glycosyltransferase family 25 protein</fullName>
    </recommendedName>
</protein>
<evidence type="ECO:0000313" key="2">
    <source>
        <dbReference type="Proteomes" id="UP001174936"/>
    </source>
</evidence>
<reference evidence="1" key="1">
    <citation type="submission" date="2023-06" db="EMBL/GenBank/DDBJ databases">
        <title>Genome-scale phylogeny and comparative genomics of the fungal order Sordariales.</title>
        <authorList>
            <consortium name="Lawrence Berkeley National Laboratory"/>
            <person name="Hensen N."/>
            <person name="Bonometti L."/>
            <person name="Westerberg I."/>
            <person name="Brannstrom I.O."/>
            <person name="Guillou S."/>
            <person name="Cros-Aarteil S."/>
            <person name="Calhoun S."/>
            <person name="Haridas S."/>
            <person name="Kuo A."/>
            <person name="Mondo S."/>
            <person name="Pangilinan J."/>
            <person name="Riley R."/>
            <person name="Labutti K."/>
            <person name="Andreopoulos B."/>
            <person name="Lipzen A."/>
            <person name="Chen C."/>
            <person name="Yanf M."/>
            <person name="Daum C."/>
            <person name="Ng V."/>
            <person name="Clum A."/>
            <person name="Steindorff A."/>
            <person name="Ohm R."/>
            <person name="Martin F."/>
            <person name="Silar P."/>
            <person name="Natvig D."/>
            <person name="Lalanne C."/>
            <person name="Gautier V."/>
            <person name="Ament-Velasquez S.L."/>
            <person name="Kruys A."/>
            <person name="Hutchinson M.I."/>
            <person name="Powell A.J."/>
            <person name="Barry K."/>
            <person name="Miller A.N."/>
            <person name="Grigoriev I.V."/>
            <person name="Debuchy R."/>
            <person name="Gladieux P."/>
            <person name="Thoren M.H."/>
            <person name="Johannesson H."/>
        </authorList>
    </citation>
    <scope>NUCLEOTIDE SEQUENCE</scope>
    <source>
        <strain evidence="1">SMH2532-1</strain>
    </source>
</reference>
<sequence length="391" mass="43734">MSTVTMLRRPFRIRFLAILAVGALVAYRLMFYSSSQTWLPITSSKGDGDLLSTNSTLGFGSIYVVSKENSPRRHNLLQAANITELDFTIPVQPKWTPDDLDGHPKIGKGSLMAWLGHLHSLRLFLESGAETALILEDDVDWDIRLRSLQVPLVAGAMRTVLNSESGSEDDEEDGTQYPYGNPALWDLLYMGHCGDYFHPTGRGFEDGHVKPDDLADIAHLSFPDKSLSNFKNLHPWTASTLRNLGVPEQTRLVHRSVFPLCTFAYAVTRSAATRLLEELANLQTTEHTAYDVAILISCRDHGLRCWTVDPELFHHLPGKSIIQGIENITFVPPVDAEAKAIVELRNETANIDCGFMDGGFFYPDGDMKRLSYLRKEVARKGRCLKKGRGTW</sequence>
<proteinExistence type="predicted"/>
<accession>A0AA40CUZ8</accession>
<keyword evidence="2" id="KW-1185">Reference proteome</keyword>
<gene>
    <name evidence="1" type="ORF">B0T16DRAFT_454840</name>
</gene>
<name>A0AA40CUZ8_9PEZI</name>
<comment type="caution">
    <text evidence="1">The sequence shown here is derived from an EMBL/GenBank/DDBJ whole genome shotgun (WGS) entry which is preliminary data.</text>
</comment>
<organism evidence="1 2">
    <name type="scientific">Cercophora newfieldiana</name>
    <dbReference type="NCBI Taxonomy" id="92897"/>
    <lineage>
        <taxon>Eukaryota</taxon>
        <taxon>Fungi</taxon>
        <taxon>Dikarya</taxon>
        <taxon>Ascomycota</taxon>
        <taxon>Pezizomycotina</taxon>
        <taxon>Sordariomycetes</taxon>
        <taxon>Sordariomycetidae</taxon>
        <taxon>Sordariales</taxon>
        <taxon>Lasiosphaeriaceae</taxon>
        <taxon>Cercophora</taxon>
    </lineage>
</organism>
<evidence type="ECO:0000313" key="1">
    <source>
        <dbReference type="EMBL" id="KAK0652476.1"/>
    </source>
</evidence>
<evidence type="ECO:0008006" key="3">
    <source>
        <dbReference type="Google" id="ProtNLM"/>
    </source>
</evidence>